<dbReference type="PANTHER" id="PTHR39594:SF1">
    <property type="entry name" value="PROTEIN YCHQ"/>
    <property type="match status" value="1"/>
</dbReference>
<feature type="transmembrane region" description="Helical" evidence="1">
    <location>
        <begin position="51"/>
        <end position="69"/>
    </location>
</feature>
<reference evidence="2 3" key="1">
    <citation type="submission" date="2019-09" db="EMBL/GenBank/DDBJ databases">
        <authorList>
            <person name="Li Y."/>
        </authorList>
    </citation>
    <scope>NUCLEOTIDE SEQUENCE [LARGE SCALE GENOMIC DNA]</scope>
    <source>
        <strain evidence="2 3">L3-3HA</strain>
    </source>
</reference>
<accession>A0A5J5G4W4</accession>
<dbReference type="Pfam" id="PF04247">
    <property type="entry name" value="SirB"/>
    <property type="match status" value="1"/>
</dbReference>
<dbReference type="OrthoDB" id="5588650at2"/>
<dbReference type="RefSeq" id="WP_150434140.1">
    <property type="nucleotide sequence ID" value="NZ_VYKJ01000002.1"/>
</dbReference>
<dbReference type="Proteomes" id="UP000335415">
    <property type="component" value="Unassembled WGS sequence"/>
</dbReference>
<dbReference type="PIRSF" id="PIRSF005610">
    <property type="entry name" value="SirB"/>
    <property type="match status" value="1"/>
</dbReference>
<dbReference type="EMBL" id="VYKJ01000002">
    <property type="protein sequence ID" value="KAA9001904.1"/>
    <property type="molecule type" value="Genomic_DNA"/>
</dbReference>
<dbReference type="AlphaFoldDB" id="A0A5J5G4W4"/>
<keyword evidence="3" id="KW-1185">Reference proteome</keyword>
<evidence type="ECO:0000313" key="2">
    <source>
        <dbReference type="EMBL" id="KAA9001904.1"/>
    </source>
</evidence>
<sequence length="130" mass="15203">MDIYQSVSYLHIASVWTSIGLFVLRFFWLYSNPTLLQRRWVRIAPHIIDTLLLASGVALILITHFYPFAEEQSWLTEKLFGVIIYILLGHIALGKRTRSHKIRWLAFIFALVCIYLIFQLTHTKLPLLMG</sequence>
<proteinExistence type="predicted"/>
<gene>
    <name evidence="2" type="ORF">FJU30_06375</name>
</gene>
<dbReference type="PANTHER" id="PTHR39594">
    <property type="entry name" value="PROTEIN YCHQ"/>
    <property type="match status" value="1"/>
</dbReference>
<dbReference type="GO" id="GO:0005886">
    <property type="term" value="C:plasma membrane"/>
    <property type="evidence" value="ECO:0007669"/>
    <property type="project" value="TreeGrafter"/>
</dbReference>
<organism evidence="2 3">
    <name type="scientific">Affinibrenneria salicis</name>
    <dbReference type="NCBI Taxonomy" id="2590031"/>
    <lineage>
        <taxon>Bacteria</taxon>
        <taxon>Pseudomonadati</taxon>
        <taxon>Pseudomonadota</taxon>
        <taxon>Gammaproteobacteria</taxon>
        <taxon>Enterobacterales</taxon>
        <taxon>Pectobacteriaceae</taxon>
        <taxon>Affinibrenneria</taxon>
    </lineage>
</organism>
<comment type="caution">
    <text evidence="2">The sequence shown here is derived from an EMBL/GenBank/DDBJ whole genome shotgun (WGS) entry which is preliminary data.</text>
</comment>
<protein>
    <submittedName>
        <fullName evidence="2">Siroheme synthase</fullName>
    </submittedName>
</protein>
<feature type="transmembrane region" description="Helical" evidence="1">
    <location>
        <begin position="75"/>
        <end position="93"/>
    </location>
</feature>
<feature type="transmembrane region" description="Helical" evidence="1">
    <location>
        <begin position="6"/>
        <end position="30"/>
    </location>
</feature>
<keyword evidence="1" id="KW-0812">Transmembrane</keyword>
<dbReference type="InterPro" id="IPR007360">
    <property type="entry name" value="SirB"/>
</dbReference>
<keyword evidence="1" id="KW-0472">Membrane</keyword>
<feature type="transmembrane region" description="Helical" evidence="1">
    <location>
        <begin position="105"/>
        <end position="122"/>
    </location>
</feature>
<evidence type="ECO:0000256" key="1">
    <source>
        <dbReference type="SAM" id="Phobius"/>
    </source>
</evidence>
<evidence type="ECO:0000313" key="3">
    <source>
        <dbReference type="Proteomes" id="UP000335415"/>
    </source>
</evidence>
<keyword evidence="1" id="KW-1133">Transmembrane helix</keyword>
<name>A0A5J5G4W4_9GAMM</name>